<evidence type="ECO:0000313" key="1">
    <source>
        <dbReference type="EMBL" id="GHC51320.1"/>
    </source>
</evidence>
<dbReference type="InterPro" id="IPR049693">
    <property type="entry name" value="Daptide_RRE"/>
</dbReference>
<sequence>MSEIKERLMSWATGRTVPGTATAAPADGSCRTVVLESAEHLEQVLASDVVGPGTTVLAPEGATADDGTTATVVAYGGSAAESGVEFSLGTDFYLQVQSYGISGYMSVIGPTLVRIADPADFEAYVADAELARQDGTFPDFLTSPVIQLADLPALGAAHAGSGPALRLYVAATGAVSTSPGGLALGTAGDDLAALAAQWQQLNDDAGHPCAVSLGTAVPEEIRTAALAQRPWLGRYLAALDALRNLAGRQVTGVRVSGFGGRSVPALADVTDPADATGTDVPLLLWTDEAAYVYAPETDRMLGLRREAVALVEPLLVCGSVEAAAAYADREKLEQVERAFADAGAPLTARTPELATAGR</sequence>
<dbReference type="RefSeq" id="WP_190110185.1">
    <property type="nucleotide sequence ID" value="NZ_BMVB01000008.1"/>
</dbReference>
<proteinExistence type="predicted"/>
<name>A0A918TK21_STRCJ</name>
<dbReference type="NCBIfam" id="NF041823">
    <property type="entry name" value="daptide_RRE"/>
    <property type="match status" value="1"/>
</dbReference>
<reference evidence="1" key="2">
    <citation type="submission" date="2020-09" db="EMBL/GenBank/DDBJ databases">
        <authorList>
            <person name="Sun Q."/>
            <person name="Ohkuma M."/>
        </authorList>
    </citation>
    <scope>NUCLEOTIDE SEQUENCE</scope>
    <source>
        <strain evidence="1">JCM 4633</strain>
    </source>
</reference>
<organism evidence="1 2">
    <name type="scientific">Streptomyces cinnamoneus</name>
    <name type="common">Streptoverticillium cinnamoneum</name>
    <dbReference type="NCBI Taxonomy" id="53446"/>
    <lineage>
        <taxon>Bacteria</taxon>
        <taxon>Bacillati</taxon>
        <taxon>Actinomycetota</taxon>
        <taxon>Actinomycetes</taxon>
        <taxon>Kitasatosporales</taxon>
        <taxon>Streptomycetaceae</taxon>
        <taxon>Streptomyces</taxon>
        <taxon>Streptomyces cinnamoneus group</taxon>
    </lineage>
</organism>
<evidence type="ECO:0000313" key="2">
    <source>
        <dbReference type="Proteomes" id="UP000646244"/>
    </source>
</evidence>
<comment type="caution">
    <text evidence="1">The sequence shown here is derived from an EMBL/GenBank/DDBJ whole genome shotgun (WGS) entry which is preliminary data.</text>
</comment>
<gene>
    <name evidence="1" type="ORF">GCM10010507_29060</name>
</gene>
<dbReference type="Proteomes" id="UP000646244">
    <property type="component" value="Unassembled WGS sequence"/>
</dbReference>
<protein>
    <submittedName>
        <fullName evidence="1">Uncharacterized protein</fullName>
    </submittedName>
</protein>
<dbReference type="EMBL" id="BMVB01000008">
    <property type="protein sequence ID" value="GHC51320.1"/>
    <property type="molecule type" value="Genomic_DNA"/>
</dbReference>
<dbReference type="AlphaFoldDB" id="A0A918TK21"/>
<accession>A0A918TK21</accession>
<reference evidence="1" key="1">
    <citation type="journal article" date="2014" name="Int. J. Syst. Evol. Microbiol.">
        <title>Complete genome sequence of Corynebacterium casei LMG S-19264T (=DSM 44701T), isolated from a smear-ripened cheese.</title>
        <authorList>
            <consortium name="US DOE Joint Genome Institute (JGI-PGF)"/>
            <person name="Walter F."/>
            <person name="Albersmeier A."/>
            <person name="Kalinowski J."/>
            <person name="Ruckert C."/>
        </authorList>
    </citation>
    <scope>NUCLEOTIDE SEQUENCE</scope>
    <source>
        <strain evidence="1">JCM 4633</strain>
    </source>
</reference>